<evidence type="ECO:0000313" key="6">
    <source>
        <dbReference type="Proteomes" id="UP001195483"/>
    </source>
</evidence>
<evidence type="ECO:0000256" key="4">
    <source>
        <dbReference type="ARBA" id="ARBA00022729"/>
    </source>
</evidence>
<protein>
    <submittedName>
        <fullName evidence="5">Uncharacterized protein</fullName>
    </submittedName>
</protein>
<comment type="similarity">
    <text evidence="2">Belongs to the IL-17 family.</text>
</comment>
<keyword evidence="6" id="KW-1185">Reference proteome</keyword>
<accession>A0AAE0TGI9</accession>
<reference evidence="5" key="3">
    <citation type="submission" date="2023-05" db="EMBL/GenBank/DDBJ databases">
        <authorList>
            <person name="Smith C.H."/>
        </authorList>
    </citation>
    <scope>NUCLEOTIDE SEQUENCE</scope>
    <source>
        <strain evidence="5">CHS0354</strain>
        <tissue evidence="5">Mantle</tissue>
    </source>
</reference>
<keyword evidence="4" id="KW-0732">Signal</keyword>
<dbReference type="InterPro" id="IPR029034">
    <property type="entry name" value="Cystine-knot_cytokine"/>
</dbReference>
<gene>
    <name evidence="5" type="ORF">CHS0354_022232</name>
</gene>
<dbReference type="AlphaFoldDB" id="A0AAE0TGI9"/>
<reference evidence="5" key="2">
    <citation type="journal article" date="2021" name="Genome Biol. Evol.">
        <title>Developing a high-quality reference genome for a parasitic bivalve with doubly uniparental inheritance (Bivalvia: Unionida).</title>
        <authorList>
            <person name="Smith C.H."/>
        </authorList>
    </citation>
    <scope>NUCLEOTIDE SEQUENCE</scope>
    <source>
        <strain evidence="5">CHS0354</strain>
        <tissue evidence="5">Mantle</tissue>
    </source>
</reference>
<dbReference type="Proteomes" id="UP001195483">
    <property type="component" value="Unassembled WGS sequence"/>
</dbReference>
<dbReference type="SUPFAM" id="SSF57501">
    <property type="entry name" value="Cystine-knot cytokines"/>
    <property type="match status" value="1"/>
</dbReference>
<name>A0AAE0TGI9_9BIVA</name>
<dbReference type="InterPro" id="IPR010345">
    <property type="entry name" value="IL-17_fam"/>
</dbReference>
<comment type="subcellular location">
    <subcellularLocation>
        <location evidence="1">Secreted</location>
    </subcellularLocation>
</comment>
<comment type="caution">
    <text evidence="5">The sequence shown here is derived from an EMBL/GenBank/DDBJ whole genome shotgun (WGS) entry which is preliminary data.</text>
</comment>
<dbReference type="GO" id="GO:0005576">
    <property type="term" value="C:extracellular region"/>
    <property type="evidence" value="ECO:0007669"/>
    <property type="project" value="UniProtKB-SubCell"/>
</dbReference>
<proteinExistence type="inferred from homology"/>
<evidence type="ECO:0000256" key="1">
    <source>
        <dbReference type="ARBA" id="ARBA00004613"/>
    </source>
</evidence>
<evidence type="ECO:0000256" key="2">
    <source>
        <dbReference type="ARBA" id="ARBA00007236"/>
    </source>
</evidence>
<sequence>MAENAAVCKDRTLSMLQELQRDQDMDTMMHESFYMINPAMDSSFLLSNLFVKDVRRMILHGTRHCSAGAMNNLPGNHHLRNTSCPFHLVMNRDPNRIPAILMEARCNCNRDETCIGGDINSRCAPIKYFVRAMRKTALCGIDGYYEYKHTLEPITVGCTCTQEHWTYAGNLKMSLD</sequence>
<dbReference type="GO" id="GO:0005125">
    <property type="term" value="F:cytokine activity"/>
    <property type="evidence" value="ECO:0007669"/>
    <property type="project" value="InterPro"/>
</dbReference>
<evidence type="ECO:0000313" key="5">
    <source>
        <dbReference type="EMBL" id="KAK3609475.1"/>
    </source>
</evidence>
<dbReference type="Gene3D" id="2.10.90.10">
    <property type="entry name" value="Cystine-knot cytokines"/>
    <property type="match status" value="1"/>
</dbReference>
<dbReference type="EMBL" id="JAEAOA010001348">
    <property type="protein sequence ID" value="KAK3609475.1"/>
    <property type="molecule type" value="Genomic_DNA"/>
</dbReference>
<reference evidence="5" key="1">
    <citation type="journal article" date="2021" name="Genome Biol. Evol.">
        <title>A High-Quality Reference Genome for a Parasitic Bivalve with Doubly Uniparental Inheritance (Bivalvia: Unionida).</title>
        <authorList>
            <person name="Smith C.H."/>
        </authorList>
    </citation>
    <scope>NUCLEOTIDE SEQUENCE</scope>
    <source>
        <strain evidence="5">CHS0354</strain>
    </source>
</reference>
<keyword evidence="3" id="KW-0964">Secreted</keyword>
<evidence type="ECO:0000256" key="3">
    <source>
        <dbReference type="ARBA" id="ARBA00022525"/>
    </source>
</evidence>
<organism evidence="5 6">
    <name type="scientific">Potamilus streckersoni</name>
    <dbReference type="NCBI Taxonomy" id="2493646"/>
    <lineage>
        <taxon>Eukaryota</taxon>
        <taxon>Metazoa</taxon>
        <taxon>Spiralia</taxon>
        <taxon>Lophotrochozoa</taxon>
        <taxon>Mollusca</taxon>
        <taxon>Bivalvia</taxon>
        <taxon>Autobranchia</taxon>
        <taxon>Heteroconchia</taxon>
        <taxon>Palaeoheterodonta</taxon>
        <taxon>Unionida</taxon>
        <taxon>Unionoidea</taxon>
        <taxon>Unionidae</taxon>
        <taxon>Ambleminae</taxon>
        <taxon>Lampsilini</taxon>
        <taxon>Potamilus</taxon>
    </lineage>
</organism>
<dbReference type="Pfam" id="PF06083">
    <property type="entry name" value="IL17"/>
    <property type="match status" value="1"/>
</dbReference>